<dbReference type="Gene3D" id="3.40.630.30">
    <property type="match status" value="1"/>
</dbReference>
<dbReference type="PROSITE" id="PS51186">
    <property type="entry name" value="GNAT"/>
    <property type="match status" value="1"/>
</dbReference>
<dbReference type="InterPro" id="IPR000182">
    <property type="entry name" value="GNAT_dom"/>
</dbReference>
<accession>A0ABW4Q7W9</accession>
<reference evidence="3" key="1">
    <citation type="journal article" date="2019" name="Int. J. Syst. Evol. Microbiol.">
        <title>The Global Catalogue of Microorganisms (GCM) 10K type strain sequencing project: providing services to taxonomists for standard genome sequencing and annotation.</title>
        <authorList>
            <consortium name="The Broad Institute Genomics Platform"/>
            <consortium name="The Broad Institute Genome Sequencing Center for Infectious Disease"/>
            <person name="Wu L."/>
            <person name="Ma J."/>
        </authorList>
    </citation>
    <scope>NUCLEOTIDE SEQUENCE [LARGE SCALE GENOMIC DNA]</scope>
    <source>
        <strain evidence="3">JCM 11496</strain>
    </source>
</reference>
<evidence type="ECO:0000313" key="2">
    <source>
        <dbReference type="EMBL" id="MFD1846813.1"/>
    </source>
</evidence>
<dbReference type="Proteomes" id="UP001597307">
    <property type="component" value="Unassembled WGS sequence"/>
</dbReference>
<gene>
    <name evidence="2" type="ORF">ACFSFX_09405</name>
</gene>
<proteinExistence type="predicted"/>
<keyword evidence="3" id="KW-1185">Reference proteome</keyword>
<dbReference type="SUPFAM" id="SSF55729">
    <property type="entry name" value="Acyl-CoA N-acyltransferases (Nat)"/>
    <property type="match status" value="1"/>
</dbReference>
<feature type="domain" description="N-acetyltransferase" evidence="1">
    <location>
        <begin position="132"/>
        <end position="267"/>
    </location>
</feature>
<dbReference type="RefSeq" id="WP_343878300.1">
    <property type="nucleotide sequence ID" value="NZ_BAAAIJ010000013.1"/>
</dbReference>
<name>A0ABW4Q7W9_9MICC</name>
<sequence>MPDTVEGPIQAAELAIFQRKSLSLAAAGATGLPGRFESFLHDGLRASMATAEGYGFLNTIEGLNEKSFEALPGVLRQFPTQHHPTLVATTPSQSLVDRLLRDGYSPAPIRPIAYLRPRTSTRSDGSETDEWQIMEVSTQGDAKLFLALLDGGYAASSEVGALIRAEHAHPMVRGFIGSRNNQPLAAAAMSLHPTGAVLGGASTLSNARGSGAQTALLTHRLQLVRALEIPLVTATAAPGTPSIRNLARLGFTIVERTAWHLDHTQRT</sequence>
<evidence type="ECO:0000259" key="1">
    <source>
        <dbReference type="PROSITE" id="PS51186"/>
    </source>
</evidence>
<dbReference type="InterPro" id="IPR016181">
    <property type="entry name" value="Acyl_CoA_acyltransferase"/>
</dbReference>
<comment type="caution">
    <text evidence="2">The sequence shown here is derived from an EMBL/GenBank/DDBJ whole genome shotgun (WGS) entry which is preliminary data.</text>
</comment>
<dbReference type="EMBL" id="JBHUGA010000030">
    <property type="protein sequence ID" value="MFD1846813.1"/>
    <property type="molecule type" value="Genomic_DNA"/>
</dbReference>
<evidence type="ECO:0000313" key="3">
    <source>
        <dbReference type="Proteomes" id="UP001597307"/>
    </source>
</evidence>
<protein>
    <recommendedName>
        <fullName evidence="1">N-acetyltransferase domain-containing protein</fullName>
    </recommendedName>
</protein>
<organism evidence="2 3">
    <name type="scientific">Arthrobacter flavus</name>
    <dbReference type="NCBI Taxonomy" id="95172"/>
    <lineage>
        <taxon>Bacteria</taxon>
        <taxon>Bacillati</taxon>
        <taxon>Actinomycetota</taxon>
        <taxon>Actinomycetes</taxon>
        <taxon>Micrococcales</taxon>
        <taxon>Micrococcaceae</taxon>
        <taxon>Arthrobacter</taxon>
    </lineage>
</organism>